<keyword evidence="1" id="KW-0863">Zinc-finger</keyword>
<feature type="domain" description="SWIM-type" evidence="3">
    <location>
        <begin position="78"/>
        <end position="115"/>
    </location>
</feature>
<evidence type="ECO:0000256" key="2">
    <source>
        <dbReference type="SAM" id="MobiDB-lite"/>
    </source>
</evidence>
<dbReference type="PROSITE" id="PS50966">
    <property type="entry name" value="ZF_SWIM"/>
    <property type="match status" value="1"/>
</dbReference>
<dbReference type="AlphaFoldDB" id="A0A8J3IIB4"/>
<feature type="compositionally biased region" description="Basic and acidic residues" evidence="2">
    <location>
        <begin position="133"/>
        <end position="144"/>
    </location>
</feature>
<dbReference type="Proteomes" id="UP000597444">
    <property type="component" value="Unassembled WGS sequence"/>
</dbReference>
<feature type="compositionally biased region" description="Polar residues" evidence="2">
    <location>
        <begin position="363"/>
        <end position="378"/>
    </location>
</feature>
<protein>
    <recommendedName>
        <fullName evidence="3">SWIM-type domain-containing protein</fullName>
    </recommendedName>
</protein>
<organism evidence="4 5">
    <name type="scientific">Reticulibacter mediterranei</name>
    <dbReference type="NCBI Taxonomy" id="2778369"/>
    <lineage>
        <taxon>Bacteria</taxon>
        <taxon>Bacillati</taxon>
        <taxon>Chloroflexota</taxon>
        <taxon>Ktedonobacteria</taxon>
        <taxon>Ktedonobacterales</taxon>
        <taxon>Reticulibacteraceae</taxon>
        <taxon>Reticulibacter</taxon>
    </lineage>
</organism>
<feature type="region of interest" description="Disordered" evidence="2">
    <location>
        <begin position="358"/>
        <end position="382"/>
    </location>
</feature>
<reference evidence="4" key="1">
    <citation type="submission" date="2020-10" db="EMBL/GenBank/DDBJ databases">
        <title>Taxonomic study of unclassified bacteria belonging to the class Ktedonobacteria.</title>
        <authorList>
            <person name="Yabe S."/>
            <person name="Wang C.M."/>
            <person name="Zheng Y."/>
            <person name="Sakai Y."/>
            <person name="Cavaletti L."/>
            <person name="Monciardini P."/>
            <person name="Donadio S."/>
        </authorList>
    </citation>
    <scope>NUCLEOTIDE SEQUENCE</scope>
    <source>
        <strain evidence="4">ID150040</strain>
    </source>
</reference>
<dbReference type="Pfam" id="PF13625">
    <property type="entry name" value="Helicase_C_3"/>
    <property type="match status" value="1"/>
</dbReference>
<accession>A0A8J3IIB4</accession>
<proteinExistence type="predicted"/>
<keyword evidence="5" id="KW-1185">Reference proteome</keyword>
<dbReference type="RefSeq" id="WP_220204916.1">
    <property type="nucleotide sequence ID" value="NZ_BNJK01000001.1"/>
</dbReference>
<dbReference type="EMBL" id="BNJK01000001">
    <property type="protein sequence ID" value="GHO94158.1"/>
    <property type="molecule type" value="Genomic_DNA"/>
</dbReference>
<evidence type="ECO:0000256" key="1">
    <source>
        <dbReference type="PROSITE-ProRule" id="PRU00325"/>
    </source>
</evidence>
<feature type="region of interest" description="Disordered" evidence="2">
    <location>
        <begin position="130"/>
        <end position="159"/>
    </location>
</feature>
<sequence>MQNVVPGVLQRLRAADIIRMAGLTAASLGQEYSRQGAVHQPERTGTRLSGVIDTSHISIAGSQGEDEEEGAEPGRHTFTVEVDIKSATSWESTCSCNPVPTQLCSHAASLLYHWLAHPAAFTTTLETPAPTEATKRATHDEQKSIKTSQGATPIKTMQSDPVPVGDLLSMLGQMGLSDLRAIAREYDIIPNGLSRQHLAVSVQEALQQPEAVRHVATTLEKAQRQLLAALILAGGVMNDDDLRGLYERFSLGQPNQYQHILMALQNKALLVRASLSSTSHQRAGSSSALFDVGWYVPLEVRTALRVMVPVTRFQIESSEEKPNVQSSTPFHLLADLLLVARVLAGYRLEQQDEWLERKAGGRTNETMPSLRMPSNSDGSAPIPPPADMPSPAMMALLQSSLKRPPAFLRLALHLLSMAGIVHQDDSGTPYLRVLPDAAQLLLGPRCQEAARDLFELWLTRSSYDTLFELQEEGVRLRCRATSLNIPLIRQGDLDVENREALQLVVELLTQAPSNQWISFPAFARFFYRLNPLFLQKRQRHFSSPHWWLELEEGRPLRPLNLSDWSRAEAHYLARLLRGPLHWWGICDTASAADGRLLAFHLTPAANWLLHDNTSIEQEEVLNYQGRATSLEIVDSEEILVTSSTRSWPAIDVMDQFAEAAGVQNSRLRYRLTPKALGEALSQGKTATRLLDLLHQLAEEQSAENDTPLSQMLAHLERWVANYGRVRLYTGVTLVETADTLVMRELLATTTLQDHIVQSIHPTLLILKQAGAEQVIDDLKRRGQSPLLHHKDSYGTE</sequence>
<gene>
    <name evidence="4" type="ORF">KSF_042060</name>
</gene>
<dbReference type="InterPro" id="IPR032830">
    <property type="entry name" value="XPB/Ssl2_N"/>
</dbReference>
<keyword evidence="1" id="KW-0479">Metal-binding</keyword>
<dbReference type="GO" id="GO:0008270">
    <property type="term" value="F:zinc ion binding"/>
    <property type="evidence" value="ECO:0007669"/>
    <property type="project" value="UniProtKB-KW"/>
</dbReference>
<feature type="compositionally biased region" description="Polar residues" evidence="2">
    <location>
        <begin position="145"/>
        <end position="159"/>
    </location>
</feature>
<evidence type="ECO:0000259" key="3">
    <source>
        <dbReference type="PROSITE" id="PS50966"/>
    </source>
</evidence>
<keyword evidence="1" id="KW-0862">Zinc</keyword>
<name>A0A8J3IIB4_9CHLR</name>
<evidence type="ECO:0000313" key="4">
    <source>
        <dbReference type="EMBL" id="GHO94158.1"/>
    </source>
</evidence>
<evidence type="ECO:0000313" key="5">
    <source>
        <dbReference type="Proteomes" id="UP000597444"/>
    </source>
</evidence>
<comment type="caution">
    <text evidence="4">The sequence shown here is derived from an EMBL/GenBank/DDBJ whole genome shotgun (WGS) entry which is preliminary data.</text>
</comment>
<dbReference type="InterPro" id="IPR007527">
    <property type="entry name" value="Znf_SWIM"/>
</dbReference>